<dbReference type="Proteomes" id="UP001220324">
    <property type="component" value="Unassembled WGS sequence"/>
</dbReference>
<keyword evidence="1" id="KW-0519">Myristate</keyword>
<gene>
    <name evidence="5" type="ORF">N7494_004359</name>
</gene>
<dbReference type="InterPro" id="IPR031632">
    <property type="entry name" value="SVIP"/>
</dbReference>
<comment type="caution">
    <text evidence="5">The sequence shown here is derived from an EMBL/GenBank/DDBJ whole genome shotgun (WGS) entry which is preliminary data.</text>
</comment>
<dbReference type="AlphaFoldDB" id="A0AAD6D1N7"/>
<name>A0AAD6D1N7_9EURO</name>
<feature type="compositionally biased region" description="Polar residues" evidence="4">
    <location>
        <begin position="138"/>
        <end position="147"/>
    </location>
</feature>
<feature type="compositionally biased region" description="Basic and acidic residues" evidence="4">
    <location>
        <begin position="148"/>
        <end position="158"/>
    </location>
</feature>
<feature type="region of interest" description="Disordered" evidence="4">
    <location>
        <begin position="43"/>
        <end position="168"/>
    </location>
</feature>
<evidence type="ECO:0000256" key="3">
    <source>
        <dbReference type="ARBA" id="ARBA00023288"/>
    </source>
</evidence>
<accession>A0AAD6D1N7</accession>
<evidence type="ECO:0000256" key="4">
    <source>
        <dbReference type="SAM" id="MobiDB-lite"/>
    </source>
</evidence>
<protein>
    <submittedName>
        <fullName evidence="5">Uncharacterized protein</fullName>
    </submittedName>
</protein>
<keyword evidence="6" id="KW-1185">Reference proteome</keyword>
<keyword evidence="2" id="KW-0564">Palmitate</keyword>
<evidence type="ECO:0000256" key="2">
    <source>
        <dbReference type="ARBA" id="ARBA00023139"/>
    </source>
</evidence>
<sequence length="168" mass="17921">MCDRKVGYGMRQCHRQFGRQFGVSEQNPLENILDPRTGIDMGNICSRSSNNDPEAFTGPGRVVGTSNQSNSAPRAPVPPGTNWKSSPGRTLGETSPGGAQGASDEARSNAAIAAQKRAESMSATSKGKLGSKLAAQKAKTQTQTLDQASRDERAARDVDEVEQARQWS</sequence>
<keyword evidence="3" id="KW-0449">Lipoprotein</keyword>
<evidence type="ECO:0000256" key="1">
    <source>
        <dbReference type="ARBA" id="ARBA00022707"/>
    </source>
</evidence>
<proteinExistence type="predicted"/>
<evidence type="ECO:0000313" key="5">
    <source>
        <dbReference type="EMBL" id="KAJ5546774.1"/>
    </source>
</evidence>
<organism evidence="5 6">
    <name type="scientific">Penicillium frequentans</name>
    <dbReference type="NCBI Taxonomy" id="3151616"/>
    <lineage>
        <taxon>Eukaryota</taxon>
        <taxon>Fungi</taxon>
        <taxon>Dikarya</taxon>
        <taxon>Ascomycota</taxon>
        <taxon>Pezizomycotina</taxon>
        <taxon>Eurotiomycetes</taxon>
        <taxon>Eurotiomycetidae</taxon>
        <taxon>Eurotiales</taxon>
        <taxon>Aspergillaceae</taxon>
        <taxon>Penicillium</taxon>
    </lineage>
</organism>
<dbReference type="Pfam" id="PF15811">
    <property type="entry name" value="SVIP"/>
    <property type="match status" value="1"/>
</dbReference>
<evidence type="ECO:0000313" key="6">
    <source>
        <dbReference type="Proteomes" id="UP001220324"/>
    </source>
</evidence>
<reference evidence="5 6" key="1">
    <citation type="journal article" date="2023" name="IMA Fungus">
        <title>Comparative genomic study of the Penicillium genus elucidates a diverse pangenome and 15 lateral gene transfer events.</title>
        <authorList>
            <person name="Petersen C."/>
            <person name="Sorensen T."/>
            <person name="Nielsen M.R."/>
            <person name="Sondergaard T.E."/>
            <person name="Sorensen J.L."/>
            <person name="Fitzpatrick D.A."/>
            <person name="Frisvad J.C."/>
            <person name="Nielsen K.L."/>
        </authorList>
    </citation>
    <scope>NUCLEOTIDE SEQUENCE [LARGE SCALE GENOMIC DNA]</scope>
    <source>
        <strain evidence="5 6">IBT 35679</strain>
    </source>
</reference>
<dbReference type="EMBL" id="JAQIZZ010000003">
    <property type="protein sequence ID" value="KAJ5546774.1"/>
    <property type="molecule type" value="Genomic_DNA"/>
</dbReference>